<proteinExistence type="predicted"/>
<feature type="transmembrane region" description="Helical" evidence="2">
    <location>
        <begin position="170"/>
        <end position="188"/>
    </location>
</feature>
<name>A0A1H0JYQ2_9HYPH</name>
<feature type="region of interest" description="Disordered" evidence="1">
    <location>
        <begin position="205"/>
        <end position="238"/>
    </location>
</feature>
<accession>A0A1H0JYQ2</accession>
<dbReference type="EMBL" id="FNIT01000007">
    <property type="protein sequence ID" value="SDO48541.1"/>
    <property type="molecule type" value="Genomic_DNA"/>
</dbReference>
<keyword evidence="2" id="KW-0812">Transmembrane</keyword>
<dbReference type="Proteomes" id="UP000198793">
    <property type="component" value="Unassembled WGS sequence"/>
</dbReference>
<evidence type="ECO:0000313" key="4">
    <source>
        <dbReference type="Proteomes" id="UP000198793"/>
    </source>
</evidence>
<keyword evidence="2" id="KW-0472">Membrane</keyword>
<keyword evidence="2" id="KW-1133">Transmembrane helix</keyword>
<dbReference type="AlphaFoldDB" id="A0A1H0JYQ2"/>
<evidence type="ECO:0000313" key="3">
    <source>
        <dbReference type="EMBL" id="SDO48541.1"/>
    </source>
</evidence>
<organism evidence="3 4">
    <name type="scientific">Aureimonas jatrophae</name>
    <dbReference type="NCBI Taxonomy" id="1166073"/>
    <lineage>
        <taxon>Bacteria</taxon>
        <taxon>Pseudomonadati</taxon>
        <taxon>Pseudomonadota</taxon>
        <taxon>Alphaproteobacteria</taxon>
        <taxon>Hyphomicrobiales</taxon>
        <taxon>Aurantimonadaceae</taxon>
        <taxon>Aureimonas</taxon>
    </lineage>
</organism>
<protein>
    <submittedName>
        <fullName evidence="3">Uncharacterized protein</fullName>
    </submittedName>
</protein>
<dbReference type="RefSeq" id="WP_183193163.1">
    <property type="nucleotide sequence ID" value="NZ_FNIT01000007.1"/>
</dbReference>
<evidence type="ECO:0000256" key="2">
    <source>
        <dbReference type="SAM" id="Phobius"/>
    </source>
</evidence>
<feature type="transmembrane region" description="Helical" evidence="2">
    <location>
        <begin position="128"/>
        <end position="150"/>
    </location>
</feature>
<gene>
    <name evidence="3" type="ORF">SAMN05192530_1072</name>
</gene>
<sequence length="238" mass="25756">MQTDPGPAYRYTAMVVAHHGSSHGVETAFAIESRGLSVMQGRSVRLIPWNRLRFLQLHVTSGVGTTGFPVYSARIRTRFVSREISSLDWQGEKGVDRSADYVRFMEALIPFAAERNPHLRLRRGGDPLLEASIPMVLSLLVLPLLFIPLFALKVPLGFLAVLGKKSGAKIAPWLLSLGFGAALNAFPWSSGTRFEANDVPVAELPPRYRDGGVGTTDGPARPAGIGWSDPSRGPPGQG</sequence>
<evidence type="ECO:0000256" key="1">
    <source>
        <dbReference type="SAM" id="MobiDB-lite"/>
    </source>
</evidence>
<reference evidence="3 4" key="1">
    <citation type="submission" date="2016-10" db="EMBL/GenBank/DDBJ databases">
        <authorList>
            <person name="de Groot N.N."/>
        </authorList>
    </citation>
    <scope>NUCLEOTIDE SEQUENCE [LARGE SCALE GENOMIC DNA]</scope>
    <source>
        <strain evidence="4">L7-484,KACC 16230,DSM 25025</strain>
    </source>
</reference>
<keyword evidence="4" id="KW-1185">Reference proteome</keyword>